<evidence type="ECO:0000313" key="2">
    <source>
        <dbReference type="EMBL" id="SMH29020.1"/>
    </source>
</evidence>
<dbReference type="AlphaFoldDB" id="A0A1X7MX77"/>
<evidence type="ECO:0000313" key="3">
    <source>
        <dbReference type="Proteomes" id="UP000193083"/>
    </source>
</evidence>
<organism evidence="2 3">
    <name type="scientific">Mesorhizobium australicum</name>
    <dbReference type="NCBI Taxonomy" id="536018"/>
    <lineage>
        <taxon>Bacteria</taxon>
        <taxon>Pseudomonadati</taxon>
        <taxon>Pseudomonadota</taxon>
        <taxon>Alphaproteobacteria</taxon>
        <taxon>Hyphomicrobiales</taxon>
        <taxon>Phyllobacteriaceae</taxon>
        <taxon>Mesorhizobium</taxon>
    </lineage>
</organism>
<dbReference type="Proteomes" id="UP000193083">
    <property type="component" value="Unassembled WGS sequence"/>
</dbReference>
<dbReference type="EMBL" id="FXBL01000004">
    <property type="protein sequence ID" value="SMH29020.1"/>
    <property type="molecule type" value="Genomic_DNA"/>
</dbReference>
<keyword evidence="1" id="KW-0472">Membrane</keyword>
<keyword evidence="1" id="KW-0812">Transmembrane</keyword>
<sequence>MHTLTMILAGLALLGVFMLLGRRRGPGGAAAAAWIFLPVWLVVACVNMWVGVSRAGYTFAEELPILLLIFLLPACLAIFIASYLPRE</sequence>
<gene>
    <name evidence="2" type="ORF">SAMN02982922_0839</name>
</gene>
<evidence type="ECO:0008006" key="4">
    <source>
        <dbReference type="Google" id="ProtNLM"/>
    </source>
</evidence>
<keyword evidence="3" id="KW-1185">Reference proteome</keyword>
<name>A0A1X7MX77_9HYPH</name>
<accession>A0A1X7MX77</accession>
<protein>
    <recommendedName>
        <fullName evidence="4">Transmembrane protein</fullName>
    </recommendedName>
</protein>
<reference evidence="2 3" key="1">
    <citation type="submission" date="2017-04" db="EMBL/GenBank/DDBJ databases">
        <authorList>
            <person name="Afonso C.L."/>
            <person name="Miller P.J."/>
            <person name="Scott M.A."/>
            <person name="Spackman E."/>
            <person name="Goraichik I."/>
            <person name="Dimitrov K.M."/>
            <person name="Suarez D.L."/>
            <person name="Swayne D.E."/>
        </authorList>
    </citation>
    <scope>NUCLEOTIDE SEQUENCE [LARGE SCALE GENOMIC DNA]</scope>
    <source>
        <strain evidence="2 3">B5P</strain>
    </source>
</reference>
<keyword evidence="1" id="KW-1133">Transmembrane helix</keyword>
<proteinExistence type="predicted"/>
<feature type="transmembrane region" description="Helical" evidence="1">
    <location>
        <begin position="31"/>
        <end position="51"/>
    </location>
</feature>
<evidence type="ECO:0000256" key="1">
    <source>
        <dbReference type="SAM" id="Phobius"/>
    </source>
</evidence>
<dbReference type="RefSeq" id="WP_085462999.1">
    <property type="nucleotide sequence ID" value="NZ_FXBL01000004.1"/>
</dbReference>
<feature type="transmembrane region" description="Helical" evidence="1">
    <location>
        <begin position="63"/>
        <end position="84"/>
    </location>
</feature>